<dbReference type="SUPFAM" id="SSF52833">
    <property type="entry name" value="Thioredoxin-like"/>
    <property type="match status" value="1"/>
</dbReference>
<dbReference type="InterPro" id="IPR002109">
    <property type="entry name" value="Glutaredoxin"/>
</dbReference>
<dbReference type="EMBL" id="SAWY01000019">
    <property type="protein sequence ID" value="TPH15564.1"/>
    <property type="molecule type" value="Genomic_DNA"/>
</dbReference>
<evidence type="ECO:0000256" key="2">
    <source>
        <dbReference type="ARBA" id="ARBA00022448"/>
    </source>
</evidence>
<dbReference type="Proteomes" id="UP000315303">
    <property type="component" value="Unassembled WGS sequence"/>
</dbReference>
<dbReference type="InterPro" id="IPR014025">
    <property type="entry name" value="Glutaredoxin_subgr"/>
</dbReference>
<keyword evidence="6" id="KW-0963">Cytoplasm</keyword>
<dbReference type="PANTHER" id="PTHR34386">
    <property type="entry name" value="GLUTAREDOXIN"/>
    <property type="match status" value="1"/>
</dbReference>
<keyword evidence="5 6" id="KW-0676">Redox-active center</keyword>
<dbReference type="PROSITE" id="PS00195">
    <property type="entry name" value="GLUTAREDOXIN_1"/>
    <property type="match status" value="1"/>
</dbReference>
<dbReference type="RefSeq" id="WP_140602963.1">
    <property type="nucleotide sequence ID" value="NZ_SAWY01000019.1"/>
</dbReference>
<evidence type="ECO:0000256" key="4">
    <source>
        <dbReference type="ARBA" id="ARBA00023157"/>
    </source>
</evidence>
<name>A0A502KWW1_9GAMM</name>
<dbReference type="Gene3D" id="3.40.30.10">
    <property type="entry name" value="Glutaredoxin"/>
    <property type="match status" value="1"/>
</dbReference>
<evidence type="ECO:0000256" key="5">
    <source>
        <dbReference type="ARBA" id="ARBA00023284"/>
    </source>
</evidence>
<evidence type="ECO:0000259" key="7">
    <source>
        <dbReference type="Pfam" id="PF00462"/>
    </source>
</evidence>
<feature type="domain" description="Glutaredoxin" evidence="7">
    <location>
        <begin position="4"/>
        <end position="62"/>
    </location>
</feature>
<dbReference type="PANTHER" id="PTHR34386:SF1">
    <property type="entry name" value="GLUTAREDOXIN-LIKE PROTEIN NRDH"/>
    <property type="match status" value="1"/>
</dbReference>
<comment type="caution">
    <text evidence="8">The sequence shown here is derived from an EMBL/GenBank/DDBJ whole genome shotgun (WGS) entry which is preliminary data.</text>
</comment>
<sequence length="86" mass="9874">MNNVTIYHKDYCPYCKAAKRLLFIQGIEYKEIEVSNDALAFKDMVKKSGRKTVPQIFIGDVHLGGFDDLQARLMSKTFPFNQKNIA</sequence>
<evidence type="ECO:0000313" key="9">
    <source>
        <dbReference type="Proteomes" id="UP000315303"/>
    </source>
</evidence>
<dbReference type="AlphaFoldDB" id="A0A502KWW1"/>
<dbReference type="InterPro" id="IPR036249">
    <property type="entry name" value="Thioredoxin-like_sf"/>
</dbReference>
<dbReference type="Pfam" id="PF00462">
    <property type="entry name" value="Glutaredoxin"/>
    <property type="match status" value="1"/>
</dbReference>
<dbReference type="InterPro" id="IPR051548">
    <property type="entry name" value="Grx-like_ET"/>
</dbReference>
<dbReference type="InterPro" id="IPR011767">
    <property type="entry name" value="GLR_AS"/>
</dbReference>
<dbReference type="OrthoDB" id="9814618at2"/>
<dbReference type="GO" id="GO:0015038">
    <property type="term" value="F:glutathione disulfide oxidoreductase activity"/>
    <property type="evidence" value="ECO:0007669"/>
    <property type="project" value="UniProtKB-UniRule"/>
</dbReference>
<dbReference type="NCBIfam" id="TIGR02181">
    <property type="entry name" value="GRX_bact"/>
    <property type="match status" value="1"/>
</dbReference>
<evidence type="ECO:0000256" key="6">
    <source>
        <dbReference type="RuleBase" id="RU364065"/>
    </source>
</evidence>
<dbReference type="InterPro" id="IPR011900">
    <property type="entry name" value="GRX_bact"/>
</dbReference>
<keyword evidence="4" id="KW-1015">Disulfide bond</keyword>
<protein>
    <recommendedName>
        <fullName evidence="6">Glutaredoxin</fullName>
    </recommendedName>
</protein>
<dbReference type="PRINTS" id="PR00160">
    <property type="entry name" value="GLUTAREDOXIN"/>
</dbReference>
<keyword evidence="3 6" id="KW-0249">Electron transport</keyword>
<evidence type="ECO:0000256" key="1">
    <source>
        <dbReference type="ARBA" id="ARBA00007787"/>
    </source>
</evidence>
<comment type="function">
    <text evidence="6">Has a glutathione-disulfide oxidoreductase activity in the presence of NADPH and glutathione reductase. Reduces low molecular weight disulfides and proteins.</text>
</comment>
<dbReference type="PROSITE" id="PS51354">
    <property type="entry name" value="GLUTAREDOXIN_2"/>
    <property type="match status" value="1"/>
</dbReference>
<reference evidence="8 9" key="1">
    <citation type="submission" date="2019-01" db="EMBL/GenBank/DDBJ databases">
        <title>Litorilituus lipolytica sp. nov., isolated from intertidal sand of the Yellow Sea in China.</title>
        <authorList>
            <person name="Liu A."/>
        </authorList>
    </citation>
    <scope>NUCLEOTIDE SEQUENCE [LARGE SCALE GENOMIC DNA]</scope>
    <source>
        <strain evidence="8 9">RZ04</strain>
    </source>
</reference>
<keyword evidence="2 6" id="KW-0813">Transport</keyword>
<proteinExistence type="inferred from homology"/>
<accession>A0A502KWW1</accession>
<organism evidence="8 9">
    <name type="scientific">Litorilituus lipolyticus</name>
    <dbReference type="NCBI Taxonomy" id="2491017"/>
    <lineage>
        <taxon>Bacteria</taxon>
        <taxon>Pseudomonadati</taxon>
        <taxon>Pseudomonadota</taxon>
        <taxon>Gammaproteobacteria</taxon>
        <taxon>Alteromonadales</taxon>
        <taxon>Colwelliaceae</taxon>
        <taxon>Litorilituus</taxon>
    </lineage>
</organism>
<evidence type="ECO:0000313" key="8">
    <source>
        <dbReference type="EMBL" id="TPH15564.1"/>
    </source>
</evidence>
<keyword evidence="9" id="KW-1185">Reference proteome</keyword>
<evidence type="ECO:0000256" key="3">
    <source>
        <dbReference type="ARBA" id="ARBA00022982"/>
    </source>
</evidence>
<dbReference type="GO" id="GO:0045454">
    <property type="term" value="P:cell redox homeostasis"/>
    <property type="evidence" value="ECO:0007669"/>
    <property type="project" value="InterPro"/>
</dbReference>
<gene>
    <name evidence="8" type="primary">grxC</name>
    <name evidence="8" type="ORF">EPA86_08260</name>
</gene>
<dbReference type="GO" id="GO:0009055">
    <property type="term" value="F:electron transfer activity"/>
    <property type="evidence" value="ECO:0007669"/>
    <property type="project" value="TreeGrafter"/>
</dbReference>
<dbReference type="CDD" id="cd03418">
    <property type="entry name" value="GRX_GRXb_1_3_like"/>
    <property type="match status" value="1"/>
</dbReference>
<comment type="similarity">
    <text evidence="1 6">Belongs to the glutaredoxin family.</text>
</comment>